<keyword evidence="2" id="KW-1185">Reference proteome</keyword>
<protein>
    <submittedName>
        <fullName evidence="1">Uncharacterized protein</fullName>
    </submittedName>
</protein>
<accession>A0A8K0KV13</accession>
<reference evidence="1" key="1">
    <citation type="submission" date="2013-04" db="EMBL/GenBank/DDBJ databases">
        <authorList>
            <person name="Qu J."/>
            <person name="Murali S.C."/>
            <person name="Bandaranaike D."/>
            <person name="Bellair M."/>
            <person name="Blankenburg K."/>
            <person name="Chao H."/>
            <person name="Dinh H."/>
            <person name="Doddapaneni H."/>
            <person name="Downs B."/>
            <person name="Dugan-Rocha S."/>
            <person name="Elkadiri S."/>
            <person name="Gnanaolivu R.D."/>
            <person name="Hernandez B."/>
            <person name="Javaid M."/>
            <person name="Jayaseelan J.C."/>
            <person name="Lee S."/>
            <person name="Li M."/>
            <person name="Ming W."/>
            <person name="Munidasa M."/>
            <person name="Muniz J."/>
            <person name="Nguyen L."/>
            <person name="Ongeri F."/>
            <person name="Osuji N."/>
            <person name="Pu L.-L."/>
            <person name="Puazo M."/>
            <person name="Qu C."/>
            <person name="Quiroz J."/>
            <person name="Raj R."/>
            <person name="Weissenberger G."/>
            <person name="Xin Y."/>
            <person name="Zou X."/>
            <person name="Han Y."/>
            <person name="Richards S."/>
            <person name="Worley K."/>
            <person name="Muzny D."/>
            <person name="Gibbs R."/>
        </authorList>
    </citation>
    <scope>NUCLEOTIDE SEQUENCE</scope>
    <source>
        <strain evidence="1">Sampled in the wild</strain>
    </source>
</reference>
<gene>
    <name evidence="1" type="ORF">J437_LFUL004696</name>
</gene>
<reference evidence="1" key="2">
    <citation type="submission" date="2017-10" db="EMBL/GenBank/DDBJ databases">
        <title>Ladona fulva Genome sequencing and assembly.</title>
        <authorList>
            <person name="Murali S."/>
            <person name="Richards S."/>
            <person name="Bandaranaike D."/>
            <person name="Bellair M."/>
            <person name="Blankenburg K."/>
            <person name="Chao H."/>
            <person name="Dinh H."/>
            <person name="Doddapaneni H."/>
            <person name="Dugan-Rocha S."/>
            <person name="Elkadiri S."/>
            <person name="Gnanaolivu R."/>
            <person name="Hernandez B."/>
            <person name="Skinner E."/>
            <person name="Javaid M."/>
            <person name="Lee S."/>
            <person name="Li M."/>
            <person name="Ming W."/>
            <person name="Munidasa M."/>
            <person name="Muniz J."/>
            <person name="Nguyen L."/>
            <person name="Hughes D."/>
            <person name="Osuji N."/>
            <person name="Pu L.-L."/>
            <person name="Puazo M."/>
            <person name="Qu C."/>
            <person name="Quiroz J."/>
            <person name="Raj R."/>
            <person name="Weissenberger G."/>
            <person name="Xin Y."/>
            <person name="Zou X."/>
            <person name="Han Y."/>
            <person name="Worley K."/>
            <person name="Muzny D."/>
            <person name="Gibbs R."/>
        </authorList>
    </citation>
    <scope>NUCLEOTIDE SEQUENCE</scope>
    <source>
        <strain evidence="1">Sampled in the wild</strain>
    </source>
</reference>
<name>A0A8K0KV13_LADFU</name>
<dbReference type="Proteomes" id="UP000792457">
    <property type="component" value="Unassembled WGS sequence"/>
</dbReference>
<evidence type="ECO:0000313" key="1">
    <source>
        <dbReference type="EMBL" id="KAG8240236.1"/>
    </source>
</evidence>
<dbReference type="EMBL" id="KZ312439">
    <property type="protein sequence ID" value="KAG8240236.1"/>
    <property type="molecule type" value="Genomic_DNA"/>
</dbReference>
<sequence length="198" mass="23352">MCSIKNLRKEIRNVERLIHRRHKVLSKSKEADTGGFPTSLEYKGWFEKETILSSLSSEGEKCKVNETDSMTEYSYSLRDEQIKEKCFMCSPQDKHQREKGFTLKPSSKTREIKPQKLKEKTDEINFIRAEEKQRWQLYQKNTEEKEFYKSLHHNELSTLRNQEFYSEEQEAIQRAMASRASVVSARNKILPESAYSGI</sequence>
<organism evidence="1 2">
    <name type="scientific">Ladona fulva</name>
    <name type="common">Scarce chaser dragonfly</name>
    <name type="synonym">Libellula fulva</name>
    <dbReference type="NCBI Taxonomy" id="123851"/>
    <lineage>
        <taxon>Eukaryota</taxon>
        <taxon>Metazoa</taxon>
        <taxon>Ecdysozoa</taxon>
        <taxon>Arthropoda</taxon>
        <taxon>Hexapoda</taxon>
        <taxon>Insecta</taxon>
        <taxon>Pterygota</taxon>
        <taxon>Palaeoptera</taxon>
        <taxon>Odonata</taxon>
        <taxon>Epiprocta</taxon>
        <taxon>Anisoptera</taxon>
        <taxon>Libelluloidea</taxon>
        <taxon>Libellulidae</taxon>
        <taxon>Ladona</taxon>
    </lineage>
</organism>
<proteinExistence type="predicted"/>
<comment type="caution">
    <text evidence="1">The sequence shown here is derived from an EMBL/GenBank/DDBJ whole genome shotgun (WGS) entry which is preliminary data.</text>
</comment>
<dbReference type="AlphaFoldDB" id="A0A8K0KV13"/>
<evidence type="ECO:0000313" key="2">
    <source>
        <dbReference type="Proteomes" id="UP000792457"/>
    </source>
</evidence>